<proteinExistence type="inferred from homology"/>
<dbReference type="Gene3D" id="3.50.50.60">
    <property type="entry name" value="FAD/NAD(P)-binding domain"/>
    <property type="match status" value="1"/>
</dbReference>
<dbReference type="Gene3D" id="3.30.9.10">
    <property type="entry name" value="D-Amino Acid Oxidase, subunit A, domain 2"/>
    <property type="match status" value="1"/>
</dbReference>
<name>A0ABP9VY34_9BACT</name>
<protein>
    <submittedName>
        <fullName evidence="6">tRNA 5-methylaminomethyl-2-thiouridine biosynthesis bifunctional protein MnmC</fullName>
    </submittedName>
</protein>
<dbReference type="PANTHER" id="PTHR13847:SF286">
    <property type="entry name" value="D-AMINO ACID DEHYDROGENASE"/>
    <property type="match status" value="1"/>
</dbReference>
<dbReference type="EMBL" id="BAABRO010000014">
    <property type="protein sequence ID" value="GAA5509500.1"/>
    <property type="molecule type" value="Genomic_DNA"/>
</dbReference>
<reference evidence="6 7" key="1">
    <citation type="submission" date="2024-02" db="EMBL/GenBank/DDBJ databases">
        <title>Rhodopirellula caenicola NBRC 110016.</title>
        <authorList>
            <person name="Ichikawa N."/>
            <person name="Katano-Makiyama Y."/>
            <person name="Hidaka K."/>
        </authorList>
    </citation>
    <scope>NUCLEOTIDE SEQUENCE [LARGE SCALE GENOMIC DNA]</scope>
    <source>
        <strain evidence="6 7">NBRC 110016</strain>
    </source>
</reference>
<evidence type="ECO:0000256" key="2">
    <source>
        <dbReference type="ARBA" id="ARBA00009410"/>
    </source>
</evidence>
<evidence type="ECO:0000256" key="3">
    <source>
        <dbReference type="ARBA" id="ARBA00022630"/>
    </source>
</evidence>
<dbReference type="InterPro" id="IPR017741">
    <property type="entry name" value="FAD-dependent_OxRdtase_HpnW"/>
</dbReference>
<dbReference type="Proteomes" id="UP001416858">
    <property type="component" value="Unassembled WGS sequence"/>
</dbReference>
<dbReference type="SUPFAM" id="SSF51905">
    <property type="entry name" value="FAD/NAD(P)-binding domain"/>
    <property type="match status" value="1"/>
</dbReference>
<evidence type="ECO:0000259" key="5">
    <source>
        <dbReference type="Pfam" id="PF01266"/>
    </source>
</evidence>
<dbReference type="Pfam" id="PF01266">
    <property type="entry name" value="DAO"/>
    <property type="match status" value="1"/>
</dbReference>
<keyword evidence="7" id="KW-1185">Reference proteome</keyword>
<gene>
    <name evidence="6" type="primary">mnmC_3</name>
    <name evidence="6" type="ORF">Rcae01_04999</name>
</gene>
<dbReference type="InterPro" id="IPR036188">
    <property type="entry name" value="FAD/NAD-bd_sf"/>
</dbReference>
<comment type="cofactor">
    <cofactor evidence="1">
        <name>FAD</name>
        <dbReference type="ChEBI" id="CHEBI:57692"/>
    </cofactor>
</comment>
<evidence type="ECO:0000313" key="7">
    <source>
        <dbReference type="Proteomes" id="UP001416858"/>
    </source>
</evidence>
<dbReference type="NCBIfam" id="TIGR03364">
    <property type="entry name" value="HpnW_proposed"/>
    <property type="match status" value="1"/>
</dbReference>
<dbReference type="InterPro" id="IPR006076">
    <property type="entry name" value="FAD-dep_OxRdtase"/>
</dbReference>
<keyword evidence="3" id="KW-0285">Flavoprotein</keyword>
<dbReference type="RefSeq" id="WP_345686611.1">
    <property type="nucleotide sequence ID" value="NZ_BAABRO010000014.1"/>
</dbReference>
<evidence type="ECO:0000256" key="1">
    <source>
        <dbReference type="ARBA" id="ARBA00001974"/>
    </source>
</evidence>
<organism evidence="6 7">
    <name type="scientific">Novipirellula caenicola</name>
    <dbReference type="NCBI Taxonomy" id="1536901"/>
    <lineage>
        <taxon>Bacteria</taxon>
        <taxon>Pseudomonadati</taxon>
        <taxon>Planctomycetota</taxon>
        <taxon>Planctomycetia</taxon>
        <taxon>Pirellulales</taxon>
        <taxon>Pirellulaceae</taxon>
        <taxon>Novipirellula</taxon>
    </lineage>
</organism>
<evidence type="ECO:0000313" key="6">
    <source>
        <dbReference type="EMBL" id="GAA5509500.1"/>
    </source>
</evidence>
<keyword evidence="4" id="KW-0560">Oxidoreductase</keyword>
<evidence type="ECO:0000256" key="4">
    <source>
        <dbReference type="ARBA" id="ARBA00023002"/>
    </source>
</evidence>
<comment type="caution">
    <text evidence="6">The sequence shown here is derived from an EMBL/GenBank/DDBJ whole genome shotgun (WGS) entry which is preliminary data.</text>
</comment>
<feature type="domain" description="FAD dependent oxidoreductase" evidence="5">
    <location>
        <begin position="6"/>
        <end position="366"/>
    </location>
</feature>
<comment type="similarity">
    <text evidence="2">Belongs to the DadA oxidoreductase family.</text>
</comment>
<accession>A0ABP9VY34</accession>
<dbReference type="PANTHER" id="PTHR13847">
    <property type="entry name" value="SARCOSINE DEHYDROGENASE-RELATED"/>
    <property type="match status" value="1"/>
</dbReference>
<sequence length="378" mass="41896">MTKQFDVAVIGAGIAGLAHAIAASRRGLSVALFERSHVAQAASVRNFGMIWPIGQPAGEWYELALRSRELWLELQQQGVLDLEPCGSIHVAKHHDELDVLEEFSELGTHQVQMLKPAEVLKRAGIVNSDGLLGGMYSPTELRVDPRTASARIAAWLQASGRAECHFGTTITHVKEGHLLSSAGDRWVADRIVVCSGSDLQTLYPKCLAEADLKLCKLQMMKVQQEPISRMSPHLAGGLTLRHYASFTQCHSLAALQDRIATNHPELDRYGIHVMASPFRSGRIIMGDSHEYGDAITPFDKREIDELMLRELRKLICLPHWTVCQRWHGVYAKHPTLPVFESQPDEGVHVFVGTGGAGMTMSLGLAERSWQRWHGHSQT</sequence>